<sequence>MTLPETLQIPVLAERMSRVRESPSSRVADRVRAFQEAGREVLPLTIGEPDFDTPDHVKDAAIAAIRAGETKYTSANGTPALRKAITARLLRKTGQSYGTEEMCLGGGAKQLIFLAFVATLDEGDEVIVPAPYWVSYPDMVTVNGGRPVIVGSTAAEGYKLTPDRLRAAITDRTKWVVLNTPNNPTGAVYGEAELRGLADVLRAHPHVSVLCDEIYDEINFGDRPVPSAVTVAPDLRERVFLVNGVSKAYAMTGWRIGYGAGAAALCGAIGTLQSQSSSCPSSVSQAAAAAALDGGREFIDRTVRIYTERRDLLVAGLGEIDGLRPTVPQGGFYVWTDASALMGAVTPSGETLASDADLAEHFLETSGVVVITGDSYGFPGHFRASFALSSDTIREAVAGLAHSVSLLRRRR</sequence>
<dbReference type="PROSITE" id="PS00105">
    <property type="entry name" value="AA_TRANSFER_CLASS_1"/>
    <property type="match status" value="1"/>
</dbReference>
<dbReference type="EMBL" id="JAAIKT010000001">
    <property type="protein sequence ID" value="NEW69070.1"/>
    <property type="molecule type" value="Genomic_DNA"/>
</dbReference>
<evidence type="ECO:0000313" key="8">
    <source>
        <dbReference type="EMBL" id="NEW69070.1"/>
    </source>
</evidence>
<keyword evidence="4 6" id="KW-0808">Transferase</keyword>
<dbReference type="RefSeq" id="WP_164422793.1">
    <property type="nucleotide sequence ID" value="NZ_JAAIKT010000001.1"/>
</dbReference>
<dbReference type="Proteomes" id="UP000476310">
    <property type="component" value="Unassembled WGS sequence"/>
</dbReference>
<dbReference type="InterPro" id="IPR004839">
    <property type="entry name" value="Aminotransferase_I/II_large"/>
</dbReference>
<gene>
    <name evidence="8" type="ORF">G4H13_01260</name>
</gene>
<dbReference type="InterPro" id="IPR050596">
    <property type="entry name" value="AspAT/PAT-like"/>
</dbReference>
<keyword evidence="9" id="KW-1185">Reference proteome</keyword>
<protein>
    <recommendedName>
        <fullName evidence="6">Aminotransferase</fullName>
        <ecNumber evidence="6">2.6.1.-</ecNumber>
    </recommendedName>
</protein>
<dbReference type="Gene3D" id="3.40.640.10">
    <property type="entry name" value="Type I PLP-dependent aspartate aminotransferase-like (Major domain)"/>
    <property type="match status" value="1"/>
</dbReference>
<evidence type="ECO:0000256" key="3">
    <source>
        <dbReference type="ARBA" id="ARBA00022576"/>
    </source>
</evidence>
<dbReference type="Pfam" id="PF00155">
    <property type="entry name" value="Aminotran_1_2"/>
    <property type="match status" value="1"/>
</dbReference>
<reference evidence="8" key="1">
    <citation type="submission" date="2020-02" db="EMBL/GenBank/DDBJ databases">
        <title>A new Streptomyces sp. for controlling soil-borne diseases.</title>
        <authorList>
            <person name="Li X."/>
            <person name="Tian Y."/>
            <person name="Gao K."/>
        </authorList>
    </citation>
    <scope>NUCLEOTIDE SEQUENCE [LARGE SCALE GENOMIC DNA]</scope>
    <source>
        <strain evidence="8">0250</strain>
    </source>
</reference>
<dbReference type="PANTHER" id="PTHR46383:SF1">
    <property type="entry name" value="ASPARTATE AMINOTRANSFERASE"/>
    <property type="match status" value="1"/>
</dbReference>
<proteinExistence type="inferred from homology"/>
<name>A0A6G4A781_9ACTN</name>
<evidence type="ECO:0000256" key="4">
    <source>
        <dbReference type="ARBA" id="ARBA00022679"/>
    </source>
</evidence>
<comment type="caution">
    <text evidence="8">The sequence shown here is derived from an EMBL/GenBank/DDBJ whole genome shotgun (WGS) entry which is preliminary data.</text>
</comment>
<evidence type="ECO:0000259" key="7">
    <source>
        <dbReference type="Pfam" id="PF00155"/>
    </source>
</evidence>
<dbReference type="Gene3D" id="3.90.1150.10">
    <property type="entry name" value="Aspartate Aminotransferase, domain 1"/>
    <property type="match status" value="1"/>
</dbReference>
<evidence type="ECO:0000256" key="5">
    <source>
        <dbReference type="ARBA" id="ARBA00022898"/>
    </source>
</evidence>
<evidence type="ECO:0000256" key="1">
    <source>
        <dbReference type="ARBA" id="ARBA00001933"/>
    </source>
</evidence>
<keyword evidence="5" id="KW-0663">Pyridoxal phosphate</keyword>
<dbReference type="GO" id="GO:0008483">
    <property type="term" value="F:transaminase activity"/>
    <property type="evidence" value="ECO:0007669"/>
    <property type="project" value="UniProtKB-KW"/>
</dbReference>
<dbReference type="GO" id="GO:0006520">
    <property type="term" value="P:amino acid metabolic process"/>
    <property type="evidence" value="ECO:0007669"/>
    <property type="project" value="InterPro"/>
</dbReference>
<dbReference type="EC" id="2.6.1.-" evidence="6"/>
<dbReference type="GO" id="GO:0030170">
    <property type="term" value="F:pyridoxal phosphate binding"/>
    <property type="evidence" value="ECO:0007669"/>
    <property type="project" value="InterPro"/>
</dbReference>
<comment type="cofactor">
    <cofactor evidence="1 6">
        <name>pyridoxal 5'-phosphate</name>
        <dbReference type="ChEBI" id="CHEBI:597326"/>
    </cofactor>
</comment>
<accession>A0A6G4A781</accession>
<dbReference type="FunFam" id="3.40.640.10:FF:000033">
    <property type="entry name" value="Aspartate aminotransferase"/>
    <property type="match status" value="1"/>
</dbReference>
<dbReference type="CDD" id="cd00609">
    <property type="entry name" value="AAT_like"/>
    <property type="match status" value="1"/>
</dbReference>
<dbReference type="SUPFAM" id="SSF53383">
    <property type="entry name" value="PLP-dependent transferases"/>
    <property type="match status" value="1"/>
</dbReference>
<dbReference type="InterPro" id="IPR015422">
    <property type="entry name" value="PyrdxlP-dep_Trfase_small"/>
</dbReference>
<dbReference type="AlphaFoldDB" id="A0A6G4A781"/>
<organism evidence="8 9">
    <name type="scientific">Streptomyces rhizosphaericus</name>
    <dbReference type="NCBI Taxonomy" id="114699"/>
    <lineage>
        <taxon>Bacteria</taxon>
        <taxon>Bacillati</taxon>
        <taxon>Actinomycetota</taxon>
        <taxon>Actinomycetes</taxon>
        <taxon>Kitasatosporales</taxon>
        <taxon>Streptomycetaceae</taxon>
        <taxon>Streptomyces</taxon>
        <taxon>Streptomyces violaceusniger group</taxon>
    </lineage>
</organism>
<feature type="domain" description="Aminotransferase class I/classII large" evidence="7">
    <location>
        <begin position="40"/>
        <end position="398"/>
    </location>
</feature>
<evidence type="ECO:0000256" key="6">
    <source>
        <dbReference type="RuleBase" id="RU000481"/>
    </source>
</evidence>
<dbReference type="InterPro" id="IPR004838">
    <property type="entry name" value="NHTrfase_class1_PyrdxlP-BS"/>
</dbReference>
<keyword evidence="3 6" id="KW-0032">Aminotransferase</keyword>
<dbReference type="InterPro" id="IPR015421">
    <property type="entry name" value="PyrdxlP-dep_Trfase_major"/>
</dbReference>
<evidence type="ECO:0000256" key="2">
    <source>
        <dbReference type="ARBA" id="ARBA00007441"/>
    </source>
</evidence>
<comment type="similarity">
    <text evidence="2 6">Belongs to the class-I pyridoxal-phosphate-dependent aminotransferase family.</text>
</comment>
<dbReference type="PANTHER" id="PTHR46383">
    <property type="entry name" value="ASPARTATE AMINOTRANSFERASE"/>
    <property type="match status" value="1"/>
</dbReference>
<evidence type="ECO:0000313" key="9">
    <source>
        <dbReference type="Proteomes" id="UP000476310"/>
    </source>
</evidence>
<dbReference type="InterPro" id="IPR015424">
    <property type="entry name" value="PyrdxlP-dep_Trfase"/>
</dbReference>